<comment type="caution">
    <text evidence="1">The sequence shown here is derived from an EMBL/GenBank/DDBJ whole genome shotgun (WGS) entry which is preliminary data.</text>
</comment>
<dbReference type="RefSeq" id="WP_345366126.1">
    <property type="nucleotide sequence ID" value="NZ_BAABII010000016.1"/>
</dbReference>
<dbReference type="Proteomes" id="UP001564626">
    <property type="component" value="Unassembled WGS sequence"/>
</dbReference>
<name>A0ABV4CBM9_9PSEU</name>
<sequence length="124" mass="14319">MGSSPEPSHPLEVLYRVRDGLREATTSQLRADLTKQDLPSYGWTLQSILDNLMELTRVLAGQIDDLDRERLYRGTLRDHPYEVIDHAVDQLRALQRTLAVATRDVATYRSDALHVHRNVRDQER</sequence>
<dbReference type="EMBL" id="JBGEHV010000001">
    <property type="protein sequence ID" value="MEY8037923.1"/>
    <property type="molecule type" value="Genomic_DNA"/>
</dbReference>
<evidence type="ECO:0008006" key="3">
    <source>
        <dbReference type="Google" id="ProtNLM"/>
    </source>
</evidence>
<accession>A0ABV4CBM9</accession>
<evidence type="ECO:0000313" key="1">
    <source>
        <dbReference type="EMBL" id="MEY8037923.1"/>
    </source>
</evidence>
<reference evidence="1 2" key="1">
    <citation type="submission" date="2024-08" db="EMBL/GenBank/DDBJ databases">
        <title>Genome mining of Saccharopolyspora cebuensis PGLac3 from Nigerian medicinal plant.</title>
        <authorList>
            <person name="Ezeobiora C.E."/>
            <person name="Igbokwe N.H."/>
            <person name="Amin D.H."/>
            <person name="Mendie U.E."/>
        </authorList>
    </citation>
    <scope>NUCLEOTIDE SEQUENCE [LARGE SCALE GENOMIC DNA]</scope>
    <source>
        <strain evidence="1 2">PGLac3</strain>
    </source>
</reference>
<organism evidence="1 2">
    <name type="scientific">Saccharopolyspora cebuensis</name>
    <dbReference type="NCBI Taxonomy" id="418759"/>
    <lineage>
        <taxon>Bacteria</taxon>
        <taxon>Bacillati</taxon>
        <taxon>Actinomycetota</taxon>
        <taxon>Actinomycetes</taxon>
        <taxon>Pseudonocardiales</taxon>
        <taxon>Pseudonocardiaceae</taxon>
        <taxon>Saccharopolyspora</taxon>
    </lineage>
</organism>
<keyword evidence="2" id="KW-1185">Reference proteome</keyword>
<proteinExistence type="predicted"/>
<gene>
    <name evidence="1" type="ORF">AB8O55_00790</name>
</gene>
<evidence type="ECO:0000313" key="2">
    <source>
        <dbReference type="Proteomes" id="UP001564626"/>
    </source>
</evidence>
<protein>
    <recommendedName>
        <fullName evidence="3">Excreted virulence factor EspC, type VII ESX diderm</fullName>
    </recommendedName>
</protein>